<accession>A0A0C3C000</accession>
<evidence type="ECO:0000313" key="1">
    <source>
        <dbReference type="EMBL" id="KIM42185.1"/>
    </source>
</evidence>
<keyword evidence="2" id="KW-1185">Reference proteome</keyword>
<dbReference type="AlphaFoldDB" id="A0A0C3C000"/>
<dbReference type="EMBL" id="KN831778">
    <property type="protein sequence ID" value="KIM42185.1"/>
    <property type="molecule type" value="Genomic_DNA"/>
</dbReference>
<dbReference type="Proteomes" id="UP000053424">
    <property type="component" value="Unassembled WGS sequence"/>
</dbReference>
<name>A0A0C3C000_HEBCY</name>
<reference evidence="2" key="2">
    <citation type="submission" date="2015-01" db="EMBL/GenBank/DDBJ databases">
        <title>Evolutionary Origins and Diversification of the Mycorrhizal Mutualists.</title>
        <authorList>
            <consortium name="DOE Joint Genome Institute"/>
            <consortium name="Mycorrhizal Genomics Consortium"/>
            <person name="Kohler A."/>
            <person name="Kuo A."/>
            <person name="Nagy L.G."/>
            <person name="Floudas D."/>
            <person name="Copeland A."/>
            <person name="Barry K.W."/>
            <person name="Cichocki N."/>
            <person name="Veneault-Fourrey C."/>
            <person name="LaButti K."/>
            <person name="Lindquist E.A."/>
            <person name="Lipzen A."/>
            <person name="Lundell T."/>
            <person name="Morin E."/>
            <person name="Murat C."/>
            <person name="Riley R."/>
            <person name="Ohm R."/>
            <person name="Sun H."/>
            <person name="Tunlid A."/>
            <person name="Henrissat B."/>
            <person name="Grigoriev I.V."/>
            <person name="Hibbett D.S."/>
            <person name="Martin F."/>
        </authorList>
    </citation>
    <scope>NUCLEOTIDE SEQUENCE [LARGE SCALE GENOMIC DNA]</scope>
    <source>
        <strain evidence="2">h7</strain>
    </source>
</reference>
<reference evidence="1 2" key="1">
    <citation type="submission" date="2014-04" db="EMBL/GenBank/DDBJ databases">
        <authorList>
            <consortium name="DOE Joint Genome Institute"/>
            <person name="Kuo A."/>
            <person name="Gay G."/>
            <person name="Dore J."/>
            <person name="Kohler A."/>
            <person name="Nagy L.G."/>
            <person name="Floudas D."/>
            <person name="Copeland A."/>
            <person name="Barry K.W."/>
            <person name="Cichocki N."/>
            <person name="Veneault-Fourrey C."/>
            <person name="LaButti K."/>
            <person name="Lindquist E.A."/>
            <person name="Lipzen A."/>
            <person name="Lundell T."/>
            <person name="Morin E."/>
            <person name="Murat C."/>
            <person name="Sun H."/>
            <person name="Tunlid A."/>
            <person name="Henrissat B."/>
            <person name="Grigoriev I.V."/>
            <person name="Hibbett D.S."/>
            <person name="Martin F."/>
            <person name="Nordberg H.P."/>
            <person name="Cantor M.N."/>
            <person name="Hua S.X."/>
        </authorList>
    </citation>
    <scope>NUCLEOTIDE SEQUENCE [LARGE SCALE GENOMIC DNA]</scope>
    <source>
        <strain evidence="2">h7</strain>
    </source>
</reference>
<sequence>MRPDLDHRFLESLKLHRRELYQKDKPNISDLEKPSTTLLVRVSLVPQLGNRHSYPYKFGSSVYSFPSTIALRLSVDILRPADCSQVPGKLDLTNIKSTSSHHFTDRFVMETF</sequence>
<protein>
    <submittedName>
        <fullName evidence="1">Uncharacterized protein</fullName>
    </submittedName>
</protein>
<organism evidence="1 2">
    <name type="scientific">Hebeloma cylindrosporum</name>
    <dbReference type="NCBI Taxonomy" id="76867"/>
    <lineage>
        <taxon>Eukaryota</taxon>
        <taxon>Fungi</taxon>
        <taxon>Dikarya</taxon>
        <taxon>Basidiomycota</taxon>
        <taxon>Agaricomycotina</taxon>
        <taxon>Agaricomycetes</taxon>
        <taxon>Agaricomycetidae</taxon>
        <taxon>Agaricales</taxon>
        <taxon>Agaricineae</taxon>
        <taxon>Hymenogastraceae</taxon>
        <taxon>Hebeloma</taxon>
    </lineage>
</organism>
<dbReference type="HOGENOM" id="CLU_2146159_0_0_1"/>
<evidence type="ECO:0000313" key="2">
    <source>
        <dbReference type="Proteomes" id="UP000053424"/>
    </source>
</evidence>
<gene>
    <name evidence="1" type="ORF">M413DRAFT_128880</name>
</gene>
<proteinExistence type="predicted"/>